<feature type="compositionally biased region" description="Acidic residues" evidence="2">
    <location>
        <begin position="136"/>
        <end position="149"/>
    </location>
</feature>
<organism evidence="5 6">
    <name type="scientific">Multifurca ochricompacta</name>
    <dbReference type="NCBI Taxonomy" id="376703"/>
    <lineage>
        <taxon>Eukaryota</taxon>
        <taxon>Fungi</taxon>
        <taxon>Dikarya</taxon>
        <taxon>Basidiomycota</taxon>
        <taxon>Agaricomycotina</taxon>
        <taxon>Agaricomycetes</taxon>
        <taxon>Russulales</taxon>
        <taxon>Russulaceae</taxon>
        <taxon>Multifurca</taxon>
    </lineage>
</organism>
<keyword evidence="6" id="KW-1185">Reference proteome</keyword>
<evidence type="ECO:0000256" key="3">
    <source>
        <dbReference type="SAM" id="Phobius"/>
    </source>
</evidence>
<dbReference type="Proteomes" id="UP001203297">
    <property type="component" value="Unassembled WGS sequence"/>
</dbReference>
<keyword evidence="1" id="KW-0175">Coiled coil</keyword>
<dbReference type="PANTHER" id="PTHR15327">
    <property type="entry name" value="MICROFIBRIL-ASSOCIATED PROTEIN"/>
    <property type="match status" value="1"/>
</dbReference>
<dbReference type="Pfam" id="PF13450">
    <property type="entry name" value="NAD_binding_8"/>
    <property type="match status" value="1"/>
</dbReference>
<dbReference type="InterPro" id="IPR033194">
    <property type="entry name" value="MFAP1"/>
</dbReference>
<dbReference type="Gene3D" id="3.50.50.60">
    <property type="entry name" value="FAD/NAD(P)-binding domain"/>
    <property type="match status" value="1"/>
</dbReference>
<keyword evidence="3" id="KW-0472">Membrane</keyword>
<dbReference type="InterPro" id="IPR009730">
    <property type="entry name" value="MFAP1_C"/>
</dbReference>
<dbReference type="InterPro" id="IPR036188">
    <property type="entry name" value="FAD/NAD-bd_sf"/>
</dbReference>
<evidence type="ECO:0000313" key="6">
    <source>
        <dbReference type="Proteomes" id="UP001203297"/>
    </source>
</evidence>
<feature type="coiled-coil region" evidence="1">
    <location>
        <begin position="169"/>
        <end position="196"/>
    </location>
</feature>
<sequence length="1075" mass="119798">MATTVRKQAPRPARPAGRYWKGKAPKDAGDLSSSSDESDDEEQAPQEDGDVAFAGEQEFFHAENDEEQEEKGEQGREMGHRTGKMNLALKNVNISKEGKVTIAGKDEVGRTEMEDDYLGLEETEEETDAKAASEGGPDESTEYETESEEEKPKVQFRPVFVPKRSRVTVAEKQALAEDFEEALRRKELETEERKKQSHDLVAESIRRELLEKEKEEEVIDVDDTDGNDPSGEFDAWRLRELARIKRDKEVEIAREEEREEVERRRALPEEQRLKEDLEHAKKSREEKPKGKQIFLQKYWHKGAFHQDQEILKRHDFTEATESTVDVSLLPSVMQVKNFGKRGRTKYTHLVDQDTTKGNGGFGGTGPIKAGGTDVDGGGCFLCGGQHMKKDCPQNTGPSSGKPGTGPNALPTSIRDERRSWRDDDGRQPREARDNYRGWERKGAKDDSHRHDRYRPRSAERDIRGRHRDQSRSARDDEHIESRSPKRGLKYDDDRRWRERRRPGSRSVDARNGGDEKRRRAMKMGEPVVLSTPPRRCVKVAVVGSGLAGLAAAYLLSTVRQRVDVQHKHGPIEYEVHIFEKAEALGMDSHSVSLTLPGEVGEWRVDVPMRSFQGGYYPQLIALYTSLGVLFRRSNFSYSFSSLDTLPSQRAGHSEKGTVQPATLALHPTLIYGGDSGRAGISVPSALKQVYTALPHYTLRRVRARLAMYLTFALSMISLALIFIRLQLLASPWLRGSNAKDLTWGEWTEQMTPRGPLARIVGLDARWGAFMQDVCLPLFSAVCTAPWSDVQDHPVEEFLDFIWRTSMTPHYVVSLGVRDVVGRLSSQIPVSHVHVGKPTTALLPDPDHPGQVTIACGAGEELALYTGFEHVILATQANHAAPLVDAYSRALEQKAPKAAACAAELSECLSRFEYRQTVVINHTDDSLLPADHRDRRDLNLVMLSSSHAQAHEKFTSEKPSGLLLPPTYAMTTHILPRPPGRKPGTTILQTTNPTIAPRPGSVLSVARLERALLTAVGALQGTARRELGGSATGLWVVGSYAHRGIPLLEGCVASAREVVERGVLKCEGGVDETSHA</sequence>
<feature type="region of interest" description="Disordered" evidence="2">
    <location>
        <begin position="119"/>
        <end position="156"/>
    </location>
</feature>
<keyword evidence="3" id="KW-0812">Transmembrane</keyword>
<reference evidence="5" key="1">
    <citation type="journal article" date="2022" name="New Phytol.">
        <title>Evolutionary transition to the ectomycorrhizal habit in the genomes of a hyperdiverse lineage of mushroom-forming fungi.</title>
        <authorList>
            <person name="Looney B."/>
            <person name="Miyauchi S."/>
            <person name="Morin E."/>
            <person name="Drula E."/>
            <person name="Courty P.E."/>
            <person name="Kohler A."/>
            <person name="Kuo A."/>
            <person name="LaButti K."/>
            <person name="Pangilinan J."/>
            <person name="Lipzen A."/>
            <person name="Riley R."/>
            <person name="Andreopoulos W."/>
            <person name="He G."/>
            <person name="Johnson J."/>
            <person name="Nolan M."/>
            <person name="Tritt A."/>
            <person name="Barry K.W."/>
            <person name="Grigoriev I.V."/>
            <person name="Nagy L.G."/>
            <person name="Hibbett D."/>
            <person name="Henrissat B."/>
            <person name="Matheny P.B."/>
            <person name="Labbe J."/>
            <person name="Martin F.M."/>
        </authorList>
    </citation>
    <scope>NUCLEOTIDE SEQUENCE</scope>
    <source>
        <strain evidence="5">BPL690</strain>
    </source>
</reference>
<feature type="compositionally biased region" description="Basic and acidic residues" evidence="2">
    <location>
        <begin position="413"/>
        <end position="496"/>
    </location>
</feature>
<feature type="region of interest" description="Disordered" evidence="2">
    <location>
        <begin position="253"/>
        <end position="289"/>
    </location>
</feature>
<feature type="region of interest" description="Disordered" evidence="2">
    <location>
        <begin position="392"/>
        <end position="522"/>
    </location>
</feature>
<dbReference type="AlphaFoldDB" id="A0AAD4MCC0"/>
<proteinExistence type="predicted"/>
<gene>
    <name evidence="5" type="ORF">B0F90DRAFT_1806999</name>
</gene>
<feature type="transmembrane region" description="Helical" evidence="3">
    <location>
        <begin position="705"/>
        <end position="727"/>
    </location>
</feature>
<comment type="caution">
    <text evidence="5">The sequence shown here is derived from an EMBL/GenBank/DDBJ whole genome shotgun (WGS) entry which is preliminary data.</text>
</comment>
<feature type="domain" description="Micro-fibrillar-associated protein 1 C-terminal" evidence="4">
    <location>
        <begin position="146"/>
        <end position="354"/>
    </location>
</feature>
<name>A0AAD4MCC0_9AGAM</name>
<feature type="compositionally biased region" description="Basic and acidic residues" evidence="2">
    <location>
        <begin position="507"/>
        <end position="517"/>
    </location>
</feature>
<feature type="compositionally biased region" description="Acidic residues" evidence="2">
    <location>
        <begin position="36"/>
        <end position="50"/>
    </location>
</feature>
<feature type="transmembrane region" description="Helical" evidence="3">
    <location>
        <begin position="539"/>
        <end position="558"/>
    </location>
</feature>
<feature type="compositionally biased region" description="Basic and acidic residues" evidence="2">
    <location>
        <begin position="71"/>
        <end position="80"/>
    </location>
</feature>
<evidence type="ECO:0000256" key="1">
    <source>
        <dbReference type="SAM" id="Coils"/>
    </source>
</evidence>
<protein>
    <submittedName>
        <fullName evidence="5">Splicing factor, Prp19-binding domain-containing protein</fullName>
    </submittedName>
</protein>
<feature type="region of interest" description="Disordered" evidence="2">
    <location>
        <begin position="351"/>
        <end position="372"/>
    </location>
</feature>
<accession>A0AAD4MCC0</accession>
<feature type="compositionally biased region" description="Low complexity" evidence="2">
    <location>
        <begin position="395"/>
        <end position="406"/>
    </location>
</feature>
<dbReference type="Pfam" id="PF06991">
    <property type="entry name" value="MFAP1"/>
    <property type="match status" value="1"/>
</dbReference>
<evidence type="ECO:0000313" key="5">
    <source>
        <dbReference type="EMBL" id="KAI0307505.1"/>
    </source>
</evidence>
<feature type="region of interest" description="Disordered" evidence="2">
    <location>
        <begin position="1"/>
        <end position="90"/>
    </location>
</feature>
<keyword evidence="3" id="KW-1133">Transmembrane helix</keyword>
<evidence type="ECO:0000256" key="2">
    <source>
        <dbReference type="SAM" id="MobiDB-lite"/>
    </source>
</evidence>
<dbReference type="EMBL" id="WTXG01000001">
    <property type="protein sequence ID" value="KAI0307505.1"/>
    <property type="molecule type" value="Genomic_DNA"/>
</dbReference>
<dbReference type="SUPFAM" id="SSF51905">
    <property type="entry name" value="FAD/NAD(P)-binding domain"/>
    <property type="match status" value="1"/>
</dbReference>
<evidence type="ECO:0000259" key="4">
    <source>
        <dbReference type="Pfam" id="PF06991"/>
    </source>
</evidence>